<evidence type="ECO:0000313" key="3">
    <source>
        <dbReference type="EMBL" id="GGY00763.1"/>
    </source>
</evidence>
<keyword evidence="2" id="KW-1133">Transmembrane helix</keyword>
<reference evidence="3" key="1">
    <citation type="journal article" date="2014" name="Int. J. Syst. Evol. Microbiol.">
        <title>Complete genome sequence of Corynebacterium casei LMG S-19264T (=DSM 44701T), isolated from a smear-ripened cheese.</title>
        <authorList>
            <consortium name="US DOE Joint Genome Institute (JGI-PGF)"/>
            <person name="Walter F."/>
            <person name="Albersmeier A."/>
            <person name="Kalinowski J."/>
            <person name="Ruckert C."/>
        </authorList>
    </citation>
    <scope>NUCLEOTIDE SEQUENCE</scope>
    <source>
        <strain evidence="3">JCM 4790</strain>
    </source>
</reference>
<sequence length="358" mass="37521">MTGGTSVVAEALRITGRDRRPVFGSAALAGVAALLVGGGIVAGAFAVSWGLFLEAGRAAELAVAYEDSYVAYADQWDSLVDVALCAFPLLLLLLAMVLVAWLLTAQAVTVAHARERAAAGTTWALGALTLRALWRRSRPHLGAALRVQSLTLMWALVPGLAGLFVLVAIQLEVVPGVVWPTYHEPATVQFILVGRILPVVIWALGLLLLIRFSLATAVRVADGCSATAAMRRSWTLTRTARLRTTGTLLLSTAAIAAVFTVLKWLGTYVAHWAGLLMLATTDDNVWVTGVLVVITPAAVALVLLPFALAPAGVLFACLRERLDGGTGQARVPVAAPVGRSPGERCGDRAGRSTGPTPL</sequence>
<reference evidence="3" key="2">
    <citation type="submission" date="2020-09" db="EMBL/GenBank/DDBJ databases">
        <authorList>
            <person name="Sun Q."/>
            <person name="Ohkuma M."/>
        </authorList>
    </citation>
    <scope>NUCLEOTIDE SEQUENCE</scope>
    <source>
        <strain evidence="3">JCM 4790</strain>
    </source>
</reference>
<feature type="transmembrane region" description="Helical" evidence="2">
    <location>
        <begin position="82"/>
        <end position="104"/>
    </location>
</feature>
<dbReference type="RefSeq" id="WP_229919660.1">
    <property type="nucleotide sequence ID" value="NZ_BMVU01000044.1"/>
</dbReference>
<evidence type="ECO:0000256" key="2">
    <source>
        <dbReference type="SAM" id="Phobius"/>
    </source>
</evidence>
<dbReference type="EMBL" id="BMVU01000044">
    <property type="protein sequence ID" value="GGY00763.1"/>
    <property type="molecule type" value="Genomic_DNA"/>
</dbReference>
<feature type="transmembrane region" description="Helical" evidence="2">
    <location>
        <begin position="155"/>
        <end position="179"/>
    </location>
</feature>
<accession>A0A918U6G9</accession>
<gene>
    <name evidence="3" type="ORF">GCM10010358_63310</name>
</gene>
<protein>
    <submittedName>
        <fullName evidence="3">Uncharacterized protein</fullName>
    </submittedName>
</protein>
<proteinExistence type="predicted"/>
<dbReference type="AlphaFoldDB" id="A0A918U6G9"/>
<feature type="compositionally biased region" description="Basic and acidic residues" evidence="1">
    <location>
        <begin position="341"/>
        <end position="350"/>
    </location>
</feature>
<name>A0A918U6G9_9ACTN</name>
<keyword evidence="2" id="KW-0812">Transmembrane</keyword>
<feature type="transmembrane region" description="Helical" evidence="2">
    <location>
        <begin position="199"/>
        <end position="221"/>
    </location>
</feature>
<evidence type="ECO:0000256" key="1">
    <source>
        <dbReference type="SAM" id="MobiDB-lite"/>
    </source>
</evidence>
<keyword evidence="2" id="KW-0472">Membrane</keyword>
<feature type="region of interest" description="Disordered" evidence="1">
    <location>
        <begin position="332"/>
        <end position="358"/>
    </location>
</feature>
<evidence type="ECO:0000313" key="4">
    <source>
        <dbReference type="Proteomes" id="UP000619244"/>
    </source>
</evidence>
<dbReference type="Proteomes" id="UP000619244">
    <property type="component" value="Unassembled WGS sequence"/>
</dbReference>
<comment type="caution">
    <text evidence="3">The sequence shown here is derived from an EMBL/GenBank/DDBJ whole genome shotgun (WGS) entry which is preliminary data.</text>
</comment>
<keyword evidence="4" id="KW-1185">Reference proteome</keyword>
<feature type="transmembrane region" description="Helical" evidence="2">
    <location>
        <begin position="285"/>
        <end position="318"/>
    </location>
</feature>
<feature type="transmembrane region" description="Helical" evidence="2">
    <location>
        <begin position="26"/>
        <end position="52"/>
    </location>
</feature>
<organism evidence="3 4">
    <name type="scientific">Streptomyces minutiscleroticus</name>
    <dbReference type="NCBI Taxonomy" id="68238"/>
    <lineage>
        <taxon>Bacteria</taxon>
        <taxon>Bacillati</taxon>
        <taxon>Actinomycetota</taxon>
        <taxon>Actinomycetes</taxon>
        <taxon>Kitasatosporales</taxon>
        <taxon>Streptomycetaceae</taxon>
        <taxon>Streptomyces</taxon>
    </lineage>
</organism>
<feature type="transmembrane region" description="Helical" evidence="2">
    <location>
        <begin position="242"/>
        <end position="265"/>
    </location>
</feature>